<evidence type="ECO:0000256" key="1">
    <source>
        <dbReference type="ARBA" id="ARBA00004123"/>
    </source>
</evidence>
<accession>A0A6J1MPC9</accession>
<dbReference type="GO" id="GO:0005657">
    <property type="term" value="C:replication fork"/>
    <property type="evidence" value="ECO:0007669"/>
    <property type="project" value="TreeGrafter"/>
</dbReference>
<dbReference type="SUPFAM" id="SSF52540">
    <property type="entry name" value="P-loop containing nucleoside triphosphate hydrolases"/>
    <property type="match status" value="1"/>
</dbReference>
<dbReference type="Proteomes" id="UP001652582">
    <property type="component" value="Chromosome 21"/>
</dbReference>
<dbReference type="GO" id="GO:0033065">
    <property type="term" value="C:Rad51C-XRCC3 complex"/>
    <property type="evidence" value="ECO:0007669"/>
    <property type="project" value="TreeGrafter"/>
</dbReference>
<dbReference type="GO" id="GO:0000722">
    <property type="term" value="P:telomere maintenance via recombination"/>
    <property type="evidence" value="ECO:0007669"/>
    <property type="project" value="TreeGrafter"/>
</dbReference>
<protein>
    <submittedName>
        <fullName evidence="9">DNA repair protein XRCC3</fullName>
    </submittedName>
</protein>
<evidence type="ECO:0000256" key="2">
    <source>
        <dbReference type="ARBA" id="ARBA00022741"/>
    </source>
</evidence>
<comment type="subcellular location">
    <subcellularLocation>
        <location evidence="1">Nucleus</location>
    </subcellularLocation>
</comment>
<dbReference type="InterPro" id="IPR047348">
    <property type="entry name" value="XRCC3-like_C"/>
</dbReference>
<dbReference type="GO" id="GO:0045003">
    <property type="term" value="P:double-strand break repair via synthesis-dependent strand annealing"/>
    <property type="evidence" value="ECO:0007669"/>
    <property type="project" value="TreeGrafter"/>
</dbReference>
<evidence type="ECO:0000259" key="7">
    <source>
        <dbReference type="PROSITE" id="PS50162"/>
    </source>
</evidence>
<dbReference type="PANTHER" id="PTHR46487">
    <property type="entry name" value="DNA REPAIR PROTEIN XRCC3"/>
    <property type="match status" value="1"/>
</dbReference>
<dbReference type="AlphaFoldDB" id="A0A6J1MPC9"/>
<dbReference type="GO" id="GO:0000400">
    <property type="term" value="F:four-way junction DNA binding"/>
    <property type="evidence" value="ECO:0007669"/>
    <property type="project" value="TreeGrafter"/>
</dbReference>
<dbReference type="GO" id="GO:0005524">
    <property type="term" value="F:ATP binding"/>
    <property type="evidence" value="ECO:0007669"/>
    <property type="project" value="UniProtKB-KW"/>
</dbReference>
<proteinExistence type="predicted"/>
<dbReference type="OrthoDB" id="1861185at2759"/>
<dbReference type="SMART" id="SM00382">
    <property type="entry name" value="AAA"/>
    <property type="match status" value="1"/>
</dbReference>
<dbReference type="InterPro" id="IPR027417">
    <property type="entry name" value="P-loop_NTPase"/>
</dbReference>
<feature type="domain" description="RecA family profile 1" evidence="7">
    <location>
        <begin position="76"/>
        <end position="235"/>
    </location>
</feature>
<sequence>MLKNINKMDALKNILPTRLYEITEKAGITSKQIIFLSIWDIKKLTNLKNEDVVLLKNIVTQYFCPMSITADKLEKTEKKLKTGCTAIDNILNGGFRIGTVTEIYGESGVGKTQLVMQIAANCSGEGCVFICTEDLFPVKRYNQIKQNIYRSNAECNMFIEHLTEAQELISCIRVRLPKLLNTNKVSAVILDSIAAPFRCEYTNYVQRAEELKELGMLLYKLAQEYNIAVICVNQVTSTFDNSDNVLPSLGLVWSNMVCCKLKICKTNDIRYTKGIEHNVTIRELKVVHAPDLPTASVKFIVTANGVESI</sequence>
<evidence type="ECO:0000256" key="6">
    <source>
        <dbReference type="ARBA" id="ARBA00023242"/>
    </source>
</evidence>
<keyword evidence="6" id="KW-0539">Nucleus</keyword>
<reference evidence="9" key="1">
    <citation type="submission" date="2025-08" db="UniProtKB">
        <authorList>
            <consortium name="RefSeq"/>
        </authorList>
    </citation>
    <scope>IDENTIFICATION</scope>
</reference>
<name>A0A6J1MPC9_BICAN</name>
<evidence type="ECO:0000256" key="4">
    <source>
        <dbReference type="ARBA" id="ARBA00022840"/>
    </source>
</evidence>
<dbReference type="KEGG" id="bany:112043532"/>
<dbReference type="GO" id="GO:0071140">
    <property type="term" value="P:resolution of mitotic recombination intermediates"/>
    <property type="evidence" value="ECO:0007669"/>
    <property type="project" value="TreeGrafter"/>
</dbReference>
<dbReference type="GO" id="GO:0090656">
    <property type="term" value="P:t-circle formation"/>
    <property type="evidence" value="ECO:0007669"/>
    <property type="project" value="TreeGrafter"/>
</dbReference>
<keyword evidence="2" id="KW-0547">Nucleotide-binding</keyword>
<keyword evidence="8" id="KW-1185">Reference proteome</keyword>
<dbReference type="GeneID" id="112043532"/>
<keyword evidence="3" id="KW-0227">DNA damage</keyword>
<evidence type="ECO:0000256" key="3">
    <source>
        <dbReference type="ARBA" id="ARBA00022763"/>
    </source>
</evidence>
<dbReference type="PROSITE" id="PS50162">
    <property type="entry name" value="RECA_2"/>
    <property type="match status" value="1"/>
</dbReference>
<dbReference type="Gene3D" id="3.40.50.300">
    <property type="entry name" value="P-loop containing nucleotide triphosphate hydrolases"/>
    <property type="match status" value="1"/>
</dbReference>
<evidence type="ECO:0000313" key="9">
    <source>
        <dbReference type="RefSeq" id="XP_023934763.1"/>
    </source>
</evidence>
<dbReference type="RefSeq" id="XP_023934763.1">
    <property type="nucleotide sequence ID" value="XM_024078995.2"/>
</dbReference>
<dbReference type="PANTHER" id="PTHR46487:SF1">
    <property type="entry name" value="DNA REPAIR PROTEIN XRCC3"/>
    <property type="match status" value="1"/>
</dbReference>
<keyword evidence="5" id="KW-0234">DNA repair</keyword>
<dbReference type="PIRSF" id="PIRSF005856">
    <property type="entry name" value="Rad51"/>
    <property type="match status" value="1"/>
</dbReference>
<dbReference type="CDD" id="cd19491">
    <property type="entry name" value="XRCC3"/>
    <property type="match status" value="1"/>
</dbReference>
<dbReference type="InterPro" id="IPR016467">
    <property type="entry name" value="DNA_recomb/repair_RecA-like"/>
</dbReference>
<dbReference type="InterPro" id="IPR020588">
    <property type="entry name" value="RecA_ATP-bd"/>
</dbReference>
<dbReference type="InterPro" id="IPR013632">
    <property type="entry name" value="Rad51_C"/>
</dbReference>
<gene>
    <name evidence="9" type="primary">LOC112043532</name>
</gene>
<dbReference type="GO" id="GO:0140664">
    <property type="term" value="F:ATP-dependent DNA damage sensor activity"/>
    <property type="evidence" value="ECO:0007669"/>
    <property type="project" value="InterPro"/>
</dbReference>
<dbReference type="Pfam" id="PF08423">
    <property type="entry name" value="Rad51"/>
    <property type="match status" value="1"/>
</dbReference>
<dbReference type="InterPro" id="IPR003593">
    <property type="entry name" value="AAA+_ATPase"/>
</dbReference>
<evidence type="ECO:0000313" key="8">
    <source>
        <dbReference type="Proteomes" id="UP001652582"/>
    </source>
</evidence>
<organism evidence="8 9">
    <name type="scientific">Bicyclus anynana</name>
    <name type="common">Squinting bush brown butterfly</name>
    <dbReference type="NCBI Taxonomy" id="110368"/>
    <lineage>
        <taxon>Eukaryota</taxon>
        <taxon>Metazoa</taxon>
        <taxon>Ecdysozoa</taxon>
        <taxon>Arthropoda</taxon>
        <taxon>Hexapoda</taxon>
        <taxon>Insecta</taxon>
        <taxon>Pterygota</taxon>
        <taxon>Neoptera</taxon>
        <taxon>Endopterygota</taxon>
        <taxon>Lepidoptera</taxon>
        <taxon>Glossata</taxon>
        <taxon>Ditrysia</taxon>
        <taxon>Papilionoidea</taxon>
        <taxon>Nymphalidae</taxon>
        <taxon>Satyrinae</taxon>
        <taxon>Satyrini</taxon>
        <taxon>Mycalesina</taxon>
        <taxon>Bicyclus</taxon>
    </lineage>
</organism>
<evidence type="ECO:0000256" key="5">
    <source>
        <dbReference type="ARBA" id="ARBA00023204"/>
    </source>
</evidence>
<keyword evidence="4" id="KW-0067">ATP-binding</keyword>